<feature type="compositionally biased region" description="Low complexity" evidence="1">
    <location>
        <begin position="19"/>
        <end position="28"/>
    </location>
</feature>
<evidence type="ECO:0000256" key="1">
    <source>
        <dbReference type="SAM" id="MobiDB-lite"/>
    </source>
</evidence>
<dbReference type="RefSeq" id="WP_345517449.1">
    <property type="nucleotide sequence ID" value="NZ_BAAAXD010000045.1"/>
</dbReference>
<protein>
    <submittedName>
        <fullName evidence="2">Uncharacterized protein</fullName>
    </submittedName>
</protein>
<dbReference type="EMBL" id="JBHMCG010000165">
    <property type="protein sequence ID" value="MFB9578115.1"/>
    <property type="molecule type" value="Genomic_DNA"/>
</dbReference>
<feature type="compositionally biased region" description="Basic and acidic residues" evidence="1">
    <location>
        <begin position="45"/>
        <end position="54"/>
    </location>
</feature>
<evidence type="ECO:0000313" key="2">
    <source>
        <dbReference type="EMBL" id="MFB9578115.1"/>
    </source>
</evidence>
<organism evidence="2 3">
    <name type="scientific">Streptomyces yanii</name>
    <dbReference type="NCBI Taxonomy" id="78510"/>
    <lineage>
        <taxon>Bacteria</taxon>
        <taxon>Bacillati</taxon>
        <taxon>Actinomycetota</taxon>
        <taxon>Actinomycetes</taxon>
        <taxon>Kitasatosporales</taxon>
        <taxon>Streptomycetaceae</taxon>
        <taxon>Streptomyces</taxon>
    </lineage>
</organism>
<gene>
    <name evidence="2" type="ORF">ACFFTL_39095</name>
</gene>
<comment type="caution">
    <text evidence="2">The sequence shown here is derived from an EMBL/GenBank/DDBJ whole genome shotgun (WGS) entry which is preliminary data.</text>
</comment>
<accession>A0ABV5RJS2</accession>
<keyword evidence="3" id="KW-1185">Reference proteome</keyword>
<name>A0ABV5RJS2_9ACTN</name>
<sequence>MPAQRWCATDALAVAAGAVPGGSAVPGADEPDRLLPRLMGKPMKQHPEPLVRYA</sequence>
<feature type="region of interest" description="Disordered" evidence="1">
    <location>
        <begin position="19"/>
        <end position="54"/>
    </location>
</feature>
<proteinExistence type="predicted"/>
<dbReference type="Proteomes" id="UP001589710">
    <property type="component" value="Unassembled WGS sequence"/>
</dbReference>
<reference evidence="2 3" key="1">
    <citation type="submission" date="2024-09" db="EMBL/GenBank/DDBJ databases">
        <authorList>
            <person name="Sun Q."/>
            <person name="Mori K."/>
        </authorList>
    </citation>
    <scope>NUCLEOTIDE SEQUENCE [LARGE SCALE GENOMIC DNA]</scope>
    <source>
        <strain evidence="2 3">JCM 3331</strain>
    </source>
</reference>
<evidence type="ECO:0000313" key="3">
    <source>
        <dbReference type="Proteomes" id="UP001589710"/>
    </source>
</evidence>